<dbReference type="SUPFAM" id="SSF51069">
    <property type="entry name" value="Carbonic anhydrase"/>
    <property type="match status" value="1"/>
</dbReference>
<keyword evidence="3 4" id="KW-0862">Zinc</keyword>
<comment type="similarity">
    <text evidence="1 4">Belongs to the alpha-carbonic anhydrase family.</text>
</comment>
<dbReference type="Gene3D" id="3.10.200.10">
    <property type="entry name" value="Alpha carbonic anhydrase"/>
    <property type="match status" value="1"/>
</dbReference>
<accession>A0A914W766</accession>
<dbReference type="PANTHER" id="PTHR18952">
    <property type="entry name" value="CARBONIC ANHYDRASE"/>
    <property type="match status" value="1"/>
</dbReference>
<dbReference type="Pfam" id="PF00194">
    <property type="entry name" value="Carb_anhydrase"/>
    <property type="match status" value="1"/>
</dbReference>
<evidence type="ECO:0000256" key="4">
    <source>
        <dbReference type="RuleBase" id="RU367011"/>
    </source>
</evidence>
<comment type="catalytic activity">
    <reaction evidence="4">
        <text>hydrogencarbonate + H(+) = CO2 + H2O</text>
        <dbReference type="Rhea" id="RHEA:10748"/>
        <dbReference type="ChEBI" id="CHEBI:15377"/>
        <dbReference type="ChEBI" id="CHEBI:15378"/>
        <dbReference type="ChEBI" id="CHEBI:16526"/>
        <dbReference type="ChEBI" id="CHEBI:17544"/>
        <dbReference type="EC" id="4.2.1.1"/>
    </reaction>
</comment>
<reference evidence="8" key="1">
    <citation type="submission" date="2022-11" db="UniProtKB">
        <authorList>
            <consortium name="WormBaseParasite"/>
        </authorList>
    </citation>
    <scope>IDENTIFICATION</scope>
</reference>
<evidence type="ECO:0000256" key="2">
    <source>
        <dbReference type="ARBA" id="ARBA00022723"/>
    </source>
</evidence>
<feature type="signal peptide" evidence="4">
    <location>
        <begin position="1"/>
        <end position="27"/>
    </location>
</feature>
<evidence type="ECO:0000313" key="8">
    <source>
        <dbReference type="WBParaSite" id="PSAMB.scaffold3358size18602.g21187.t2"/>
    </source>
</evidence>
<evidence type="ECO:0000313" key="7">
    <source>
        <dbReference type="Proteomes" id="UP000887566"/>
    </source>
</evidence>
<dbReference type="PROSITE" id="PS51144">
    <property type="entry name" value="ALPHA_CA_2"/>
    <property type="match status" value="1"/>
</dbReference>
<dbReference type="GO" id="GO:0004089">
    <property type="term" value="F:carbonate dehydratase activity"/>
    <property type="evidence" value="ECO:0007669"/>
    <property type="project" value="UniProtKB-UniRule"/>
</dbReference>
<dbReference type="Proteomes" id="UP000887566">
    <property type="component" value="Unplaced"/>
</dbReference>
<dbReference type="InterPro" id="IPR036398">
    <property type="entry name" value="CA_dom_sf"/>
</dbReference>
<dbReference type="InterPro" id="IPR001148">
    <property type="entry name" value="CA_dom"/>
</dbReference>
<evidence type="ECO:0000256" key="5">
    <source>
        <dbReference type="SAM" id="Phobius"/>
    </source>
</evidence>
<organism evidence="7 8">
    <name type="scientific">Plectus sambesii</name>
    <dbReference type="NCBI Taxonomy" id="2011161"/>
    <lineage>
        <taxon>Eukaryota</taxon>
        <taxon>Metazoa</taxon>
        <taxon>Ecdysozoa</taxon>
        <taxon>Nematoda</taxon>
        <taxon>Chromadorea</taxon>
        <taxon>Plectida</taxon>
        <taxon>Plectina</taxon>
        <taxon>Plectoidea</taxon>
        <taxon>Plectidae</taxon>
        <taxon>Plectus</taxon>
    </lineage>
</organism>
<keyword evidence="4" id="KW-0456">Lyase</keyword>
<keyword evidence="5" id="KW-1133">Transmembrane helix</keyword>
<dbReference type="InterPro" id="IPR018338">
    <property type="entry name" value="Carbonic_anhydrase_a-class_CS"/>
</dbReference>
<dbReference type="WBParaSite" id="PSAMB.scaffold3358size18602.g21187.t2">
    <property type="protein sequence ID" value="PSAMB.scaffold3358size18602.g21187.t2"/>
    <property type="gene ID" value="PSAMB.scaffold3358size18602.g21187"/>
</dbReference>
<comment type="cofactor">
    <cofactor evidence="4">
        <name>Zn(2+)</name>
        <dbReference type="ChEBI" id="CHEBI:29105"/>
    </cofactor>
</comment>
<evidence type="ECO:0000256" key="3">
    <source>
        <dbReference type="ARBA" id="ARBA00022833"/>
    </source>
</evidence>
<keyword evidence="2 4" id="KW-0479">Metal-binding</keyword>
<dbReference type="SMART" id="SM01057">
    <property type="entry name" value="Carb_anhydrase"/>
    <property type="match status" value="1"/>
</dbReference>
<dbReference type="EC" id="4.2.1.1" evidence="4"/>
<dbReference type="InterPro" id="IPR023561">
    <property type="entry name" value="Carbonic_anhydrase_a-class"/>
</dbReference>
<dbReference type="PANTHER" id="PTHR18952:SF250">
    <property type="entry name" value="CARBONIC ANHYDRASE 5-RELATED"/>
    <property type="match status" value="1"/>
</dbReference>
<dbReference type="PROSITE" id="PS00162">
    <property type="entry name" value="ALPHA_CA_1"/>
    <property type="match status" value="1"/>
</dbReference>
<evidence type="ECO:0000259" key="6">
    <source>
        <dbReference type="PROSITE" id="PS51144"/>
    </source>
</evidence>
<dbReference type="CDD" id="cd00326">
    <property type="entry name" value="alpha_CA"/>
    <property type="match status" value="1"/>
</dbReference>
<dbReference type="GO" id="GO:0008270">
    <property type="term" value="F:zinc ion binding"/>
    <property type="evidence" value="ECO:0007669"/>
    <property type="project" value="UniProtKB-UniRule"/>
</dbReference>
<name>A0A914W766_9BILA</name>
<protein>
    <recommendedName>
        <fullName evidence="4">Carbonic anhydrase</fullName>
        <ecNumber evidence="4">4.2.1.1</ecNumber>
    </recommendedName>
</protein>
<proteinExistence type="inferred from homology"/>
<keyword evidence="5" id="KW-0472">Membrane</keyword>
<keyword evidence="7" id="KW-1185">Reference proteome</keyword>
<keyword evidence="4" id="KW-0732">Signal</keyword>
<comment type="function">
    <text evidence="4">Reversible hydration of carbon dioxide.</text>
</comment>
<feature type="chain" id="PRO_5038171072" description="Carbonic anhydrase" evidence="4">
    <location>
        <begin position="28"/>
        <end position="315"/>
    </location>
</feature>
<feature type="domain" description="Alpha-carbonic anhydrase" evidence="6">
    <location>
        <begin position="30"/>
        <end position="281"/>
    </location>
</feature>
<keyword evidence="5" id="KW-0812">Transmembrane</keyword>
<sequence length="315" mass="35186">MDVDCRGTAALMLLLVLFNYGASTAHGHDAHWGYEADNGPDTWPELCKTGTRQSPININPSFVDYANIPKMHFVNYNRSHAVTLKNNGHSVTATGFEKWPERPYIYGGGLDGVYELVQFHFHWSALDHQGSEHTLGSLSYPLEAHFVHLKKGMTLNESLYSDDGLAVVGVFFAQGNDGRPLRPLERSLQDSYAFGGGAEIHNFLPFEMLPENHQVFYRYNGSLTTPGCNEAVVWTLLAEPVTVTEVQLNRLRKHLSTSGRLLTQNYRPVQPLNGRRVLFRPHNFDLMFASGGAIYQMSKALVGFLSLLLLTASLM</sequence>
<evidence type="ECO:0000256" key="1">
    <source>
        <dbReference type="ARBA" id="ARBA00010718"/>
    </source>
</evidence>
<dbReference type="AlphaFoldDB" id="A0A914W766"/>
<dbReference type="GO" id="GO:0005737">
    <property type="term" value="C:cytoplasm"/>
    <property type="evidence" value="ECO:0007669"/>
    <property type="project" value="TreeGrafter"/>
</dbReference>
<feature type="transmembrane region" description="Helical" evidence="5">
    <location>
        <begin position="286"/>
        <end position="310"/>
    </location>
</feature>